<dbReference type="CDD" id="cd12277">
    <property type="entry name" value="RRM3_MEI2_EAR1_like"/>
    <property type="match status" value="1"/>
</dbReference>
<dbReference type="Pfam" id="PF04059">
    <property type="entry name" value="RRM_2"/>
    <property type="match status" value="1"/>
</dbReference>
<dbReference type="InterPro" id="IPR012677">
    <property type="entry name" value="Nucleotide-bd_a/b_plait_sf"/>
</dbReference>
<comment type="caution">
    <text evidence="3">The sequence shown here is derived from an EMBL/GenBank/DDBJ whole genome shotgun (WGS) entry which is preliminary data.</text>
</comment>
<dbReference type="InterPro" id="IPR035979">
    <property type="entry name" value="RBD_domain_sf"/>
</dbReference>
<evidence type="ECO:0000313" key="3">
    <source>
        <dbReference type="EMBL" id="KAL1557050.1"/>
    </source>
</evidence>
<reference evidence="3 4" key="1">
    <citation type="submission" date="2024-06" db="EMBL/GenBank/DDBJ databases">
        <title>A chromosome level genome sequence of Diviner's sage (Salvia divinorum).</title>
        <authorList>
            <person name="Ford S.A."/>
            <person name="Ro D.-K."/>
            <person name="Ness R.W."/>
            <person name="Phillips M.A."/>
        </authorList>
    </citation>
    <scope>NUCLEOTIDE SEQUENCE [LARGE SCALE GENOMIC DNA]</scope>
    <source>
        <strain evidence="3">SAF-2024a</strain>
        <tissue evidence="3">Leaf</tissue>
    </source>
</reference>
<keyword evidence="4" id="KW-1185">Reference proteome</keyword>
<accession>A0ABD1HKW3</accession>
<dbReference type="AlphaFoldDB" id="A0ABD1HKW3"/>
<gene>
    <name evidence="3" type="ORF">AAHA92_12590</name>
</gene>
<dbReference type="SUPFAM" id="SSF54928">
    <property type="entry name" value="RNA-binding domain, RBD"/>
    <property type="match status" value="1"/>
</dbReference>
<evidence type="ECO:0000259" key="2">
    <source>
        <dbReference type="Pfam" id="PF04059"/>
    </source>
</evidence>
<feature type="region of interest" description="Disordered" evidence="1">
    <location>
        <begin position="1"/>
        <end position="23"/>
    </location>
</feature>
<proteinExistence type="predicted"/>
<evidence type="ECO:0000256" key="1">
    <source>
        <dbReference type="SAM" id="MobiDB-lite"/>
    </source>
</evidence>
<organism evidence="3 4">
    <name type="scientific">Salvia divinorum</name>
    <name type="common">Maria pastora</name>
    <name type="synonym">Diviner's sage</name>
    <dbReference type="NCBI Taxonomy" id="28513"/>
    <lineage>
        <taxon>Eukaryota</taxon>
        <taxon>Viridiplantae</taxon>
        <taxon>Streptophyta</taxon>
        <taxon>Embryophyta</taxon>
        <taxon>Tracheophyta</taxon>
        <taxon>Spermatophyta</taxon>
        <taxon>Magnoliopsida</taxon>
        <taxon>eudicotyledons</taxon>
        <taxon>Gunneridae</taxon>
        <taxon>Pentapetalae</taxon>
        <taxon>asterids</taxon>
        <taxon>lamiids</taxon>
        <taxon>Lamiales</taxon>
        <taxon>Lamiaceae</taxon>
        <taxon>Nepetoideae</taxon>
        <taxon>Mentheae</taxon>
        <taxon>Salviinae</taxon>
        <taxon>Salvia</taxon>
        <taxon>Salvia subgen. Calosphace</taxon>
    </lineage>
</organism>
<feature type="domain" description="Mei2-like C-terminal RNA recognition motif" evidence="2">
    <location>
        <begin position="133"/>
        <end position="238"/>
    </location>
</feature>
<evidence type="ECO:0000313" key="4">
    <source>
        <dbReference type="Proteomes" id="UP001567538"/>
    </source>
</evidence>
<dbReference type="InterPro" id="IPR007201">
    <property type="entry name" value="Mei2-like_Rrm_C"/>
</dbReference>
<protein>
    <submittedName>
        <fullName evidence="3">Protein terminal ear1</fullName>
    </submittedName>
</protein>
<sequence length="279" mass="31928">MCFKSCKSSPLLRPAPPLNPRAQEWRPTRLNHIPAPPPPAQSPQKLLWHIPPQPHCYHPMPYLQRAWPHFVYHSFPSPPLLFGGEGKNAGQLEEKLDSSILKGSSKLSVSRPPRRCEWKPRKKVAEFSSFSSRTTLMVRNIPNQLRREFMLEFLDSYCGTHSLEYDFMYLPMDFRSKDNLGYAFVNFTKGGDALKFKKIVQGFKWGPLETDKGFFTSRKICAITWARIQGKEKLVKRFESSTFPCDNPDFLPVVFDPPRGGSNTTSPVVVGRLINQVMS</sequence>
<dbReference type="Proteomes" id="UP001567538">
    <property type="component" value="Unassembled WGS sequence"/>
</dbReference>
<dbReference type="EMBL" id="JBEAFC010000005">
    <property type="protein sequence ID" value="KAL1557050.1"/>
    <property type="molecule type" value="Genomic_DNA"/>
</dbReference>
<name>A0ABD1HKW3_SALDI</name>
<dbReference type="Gene3D" id="3.30.70.330">
    <property type="match status" value="1"/>
</dbReference>